<dbReference type="AlphaFoldDB" id="A0A1X0P5H5"/>
<comment type="caution">
    <text evidence="2">The sequence shown here is derived from an EMBL/GenBank/DDBJ whole genome shotgun (WGS) entry which is preliminary data.</text>
</comment>
<name>A0A1X0P5H5_9TRYP</name>
<feature type="region of interest" description="Disordered" evidence="1">
    <location>
        <begin position="1"/>
        <end position="34"/>
    </location>
</feature>
<feature type="compositionally biased region" description="Basic and acidic residues" evidence="1">
    <location>
        <begin position="21"/>
        <end position="34"/>
    </location>
</feature>
<sequence length="260" mass="30446">MNKQDFSGERDSQPVMVASDTGRELSHPRQNDSHLQETTDLFEFRGELERISNSTTSVSRILESLCQYNVLFSDEPVMELINDIEMEEEFVFSQVPEYLKNEWKRINPTKKETEKLVESKVDTVATYNSEQRRRADYGASSRLVVDPSIPLIMPFSKERHNMTNPEYKSVQGNYHSLFFGEGEPVVFTPPQDNKRKEIERQSEERTYWKSKFKRPEKNNDVQPKKPKVVPRDFVPSCAYVENLPAHKRPSQERVVEKKPR</sequence>
<evidence type="ECO:0000313" key="2">
    <source>
        <dbReference type="EMBL" id="ORC91799.1"/>
    </source>
</evidence>
<dbReference type="OrthoDB" id="260335at2759"/>
<dbReference type="VEuPathDB" id="TriTrypDB:TM35_000053950"/>
<keyword evidence="3" id="KW-1185">Reference proteome</keyword>
<evidence type="ECO:0000256" key="1">
    <source>
        <dbReference type="SAM" id="MobiDB-lite"/>
    </source>
</evidence>
<reference evidence="2 3" key="1">
    <citation type="submission" date="2017-03" db="EMBL/GenBank/DDBJ databases">
        <title>An alternative strategy for trypanosome survival in the mammalian bloodstream revealed through genome and transcriptome analysis of the ubiquitous bovine parasite Trypanosoma (Megatrypanum) theileri.</title>
        <authorList>
            <person name="Kelly S."/>
            <person name="Ivens A."/>
            <person name="Mott A."/>
            <person name="O'Neill E."/>
            <person name="Emms D."/>
            <person name="Macleod O."/>
            <person name="Voorheis P."/>
            <person name="Matthews J."/>
            <person name="Matthews K."/>
            <person name="Carrington M."/>
        </authorList>
    </citation>
    <scope>NUCLEOTIDE SEQUENCE [LARGE SCALE GENOMIC DNA]</scope>
    <source>
        <strain evidence="2">Edinburgh</strain>
    </source>
</reference>
<dbReference type="RefSeq" id="XP_028885865.1">
    <property type="nucleotide sequence ID" value="XM_029023050.1"/>
</dbReference>
<evidence type="ECO:0000313" key="3">
    <source>
        <dbReference type="Proteomes" id="UP000192257"/>
    </source>
</evidence>
<proteinExistence type="predicted"/>
<feature type="compositionally biased region" description="Basic and acidic residues" evidence="1">
    <location>
        <begin position="1"/>
        <end position="12"/>
    </location>
</feature>
<feature type="compositionally biased region" description="Basic and acidic residues" evidence="1">
    <location>
        <begin position="192"/>
        <end position="223"/>
    </location>
</feature>
<dbReference type="EMBL" id="NBCO01000005">
    <property type="protein sequence ID" value="ORC91799.1"/>
    <property type="molecule type" value="Genomic_DNA"/>
</dbReference>
<protein>
    <submittedName>
        <fullName evidence="2">Putative mucin-associated surface protein (MASP)</fullName>
    </submittedName>
</protein>
<feature type="region of interest" description="Disordered" evidence="1">
    <location>
        <begin position="185"/>
        <end position="229"/>
    </location>
</feature>
<dbReference type="Proteomes" id="UP000192257">
    <property type="component" value="Unassembled WGS sequence"/>
</dbReference>
<gene>
    <name evidence="2" type="ORF">TM35_000053950</name>
</gene>
<accession>A0A1X0P5H5</accession>
<dbReference type="GeneID" id="39982830"/>
<organism evidence="2 3">
    <name type="scientific">Trypanosoma theileri</name>
    <dbReference type="NCBI Taxonomy" id="67003"/>
    <lineage>
        <taxon>Eukaryota</taxon>
        <taxon>Discoba</taxon>
        <taxon>Euglenozoa</taxon>
        <taxon>Kinetoplastea</taxon>
        <taxon>Metakinetoplastina</taxon>
        <taxon>Trypanosomatida</taxon>
        <taxon>Trypanosomatidae</taxon>
        <taxon>Trypanosoma</taxon>
    </lineage>
</organism>